<keyword evidence="1" id="KW-0812">Transmembrane</keyword>
<keyword evidence="1" id="KW-1133">Transmembrane helix</keyword>
<protein>
    <submittedName>
        <fullName evidence="2">Uncharacterized protein</fullName>
    </submittedName>
</protein>
<accession>A0A2P2QQN3</accession>
<evidence type="ECO:0000256" key="1">
    <source>
        <dbReference type="SAM" id="Phobius"/>
    </source>
</evidence>
<keyword evidence="1" id="KW-0472">Membrane</keyword>
<reference evidence="2" key="1">
    <citation type="submission" date="2018-02" db="EMBL/GenBank/DDBJ databases">
        <title>Rhizophora mucronata_Transcriptome.</title>
        <authorList>
            <person name="Meera S.P."/>
            <person name="Sreeshan A."/>
            <person name="Augustine A."/>
        </authorList>
    </citation>
    <scope>NUCLEOTIDE SEQUENCE</scope>
    <source>
        <tissue evidence="2">Leaf</tissue>
    </source>
</reference>
<evidence type="ECO:0000313" key="2">
    <source>
        <dbReference type="EMBL" id="MBX69283.1"/>
    </source>
</evidence>
<feature type="transmembrane region" description="Helical" evidence="1">
    <location>
        <begin position="15"/>
        <end position="33"/>
    </location>
</feature>
<proteinExistence type="predicted"/>
<dbReference type="AlphaFoldDB" id="A0A2P2QQN3"/>
<organism evidence="2">
    <name type="scientific">Rhizophora mucronata</name>
    <name type="common">Asiatic mangrove</name>
    <dbReference type="NCBI Taxonomy" id="61149"/>
    <lineage>
        <taxon>Eukaryota</taxon>
        <taxon>Viridiplantae</taxon>
        <taxon>Streptophyta</taxon>
        <taxon>Embryophyta</taxon>
        <taxon>Tracheophyta</taxon>
        <taxon>Spermatophyta</taxon>
        <taxon>Magnoliopsida</taxon>
        <taxon>eudicotyledons</taxon>
        <taxon>Gunneridae</taxon>
        <taxon>Pentapetalae</taxon>
        <taxon>rosids</taxon>
        <taxon>fabids</taxon>
        <taxon>Malpighiales</taxon>
        <taxon>Rhizophoraceae</taxon>
        <taxon>Rhizophora</taxon>
    </lineage>
</organism>
<name>A0A2P2QQN3_RHIMU</name>
<sequence>MFMQLSLNLFSLKSFHSTVIVFCLISLLILAIFHN</sequence>
<dbReference type="EMBL" id="GGEC01088799">
    <property type="protein sequence ID" value="MBX69283.1"/>
    <property type="molecule type" value="Transcribed_RNA"/>
</dbReference>